<proteinExistence type="predicted"/>
<evidence type="ECO:0000313" key="2">
    <source>
        <dbReference type="Proteomes" id="UP000605676"/>
    </source>
</evidence>
<organism evidence="1 2">
    <name type="scientific">Carboxylicivirga marina</name>
    <dbReference type="NCBI Taxonomy" id="2800988"/>
    <lineage>
        <taxon>Bacteria</taxon>
        <taxon>Pseudomonadati</taxon>
        <taxon>Bacteroidota</taxon>
        <taxon>Bacteroidia</taxon>
        <taxon>Marinilabiliales</taxon>
        <taxon>Marinilabiliaceae</taxon>
        <taxon>Carboxylicivirga</taxon>
    </lineage>
</organism>
<dbReference type="Gene3D" id="3.40.50.300">
    <property type="entry name" value="P-loop containing nucleotide triphosphate hydrolases"/>
    <property type="match status" value="1"/>
</dbReference>
<dbReference type="Proteomes" id="UP000605676">
    <property type="component" value="Unassembled WGS sequence"/>
</dbReference>
<dbReference type="InterPro" id="IPR027417">
    <property type="entry name" value="P-loop_NTPase"/>
</dbReference>
<comment type="caution">
    <text evidence="1">The sequence shown here is derived from an EMBL/GenBank/DDBJ whole genome shotgun (WGS) entry which is preliminary data.</text>
</comment>
<sequence length="206" mass="23888">MNHYQIKNNIIYYDFQKSLDLITQKGKNLYGYHFRLYDEDMPIIKKLFVYFIRDEEQAKQQGINLRKGILTLGPVGCGKTALMRLMPLILHNIQGFPLKACRDISFEFKKDGFDTIYRYSKRSFTISPGQRIPKTICLDDLGAESNIKHYGSECNVLAEVILSRYDLFISDRLITHATTNLNAQDIEKLYGKCSFRSKTGPLLQRL</sequence>
<keyword evidence="2" id="KW-1185">Reference proteome</keyword>
<gene>
    <name evidence="1" type="ORF">JIV24_10305</name>
</gene>
<dbReference type="RefSeq" id="WP_200464948.1">
    <property type="nucleotide sequence ID" value="NZ_JAENRR010000020.1"/>
</dbReference>
<evidence type="ECO:0000313" key="1">
    <source>
        <dbReference type="EMBL" id="MBK3517722.1"/>
    </source>
</evidence>
<reference evidence="1 2" key="1">
    <citation type="submission" date="2021-01" db="EMBL/GenBank/DDBJ databases">
        <title>Carboxyliciviraga sp.nov., isolated from coastal sediments.</title>
        <authorList>
            <person name="Lu D."/>
            <person name="Zhang T."/>
        </authorList>
    </citation>
    <scope>NUCLEOTIDE SEQUENCE [LARGE SCALE GENOMIC DNA]</scope>
    <source>
        <strain evidence="1 2">N1Y132</strain>
    </source>
</reference>
<name>A0ABS1HJ87_9BACT</name>
<accession>A0ABS1HJ87</accession>
<protein>
    <submittedName>
        <fullName evidence="1">ATPase</fullName>
    </submittedName>
</protein>
<dbReference type="EMBL" id="JAENRR010000020">
    <property type="protein sequence ID" value="MBK3517722.1"/>
    <property type="molecule type" value="Genomic_DNA"/>
</dbReference>
<dbReference type="SUPFAM" id="SSF52540">
    <property type="entry name" value="P-loop containing nucleoside triphosphate hydrolases"/>
    <property type="match status" value="1"/>
</dbReference>